<evidence type="ECO:0000259" key="6">
    <source>
        <dbReference type="Pfam" id="PF13664"/>
    </source>
</evidence>
<protein>
    <recommendedName>
        <fullName evidence="6">TMEM205-like domain-containing protein</fullName>
    </recommendedName>
</protein>
<feature type="domain" description="TMEM205-like" evidence="6">
    <location>
        <begin position="23"/>
        <end position="129"/>
    </location>
</feature>
<keyword evidence="2 5" id="KW-0812">Transmembrane</keyword>
<dbReference type="Proteomes" id="UP001203297">
    <property type="component" value="Unassembled WGS sequence"/>
</dbReference>
<keyword evidence="3 5" id="KW-1133">Transmembrane helix</keyword>
<keyword evidence="4 5" id="KW-0472">Membrane</keyword>
<accession>A0AAD4QU44</accession>
<feature type="transmembrane region" description="Helical" evidence="5">
    <location>
        <begin position="164"/>
        <end position="185"/>
    </location>
</feature>
<comment type="caution">
    <text evidence="7">The sequence shown here is derived from an EMBL/GenBank/DDBJ whole genome shotgun (WGS) entry which is preliminary data.</text>
</comment>
<sequence length="187" mass="20848">MSTRRVDHRTLSGLFNAKGFYTLGFSFIFGMSLWVTFFAGIIAFKALPRHQFGTLQQRTFPIYFNLNIIISSGLLLAWIRNHSLVIAHARDPTAPDVVQAYALAVVTVSQALNSFWIGPSTKKVMMARHKLEKAEGKNAHDTDVSAHMRALNVKFSRWHGLSSLANLIAFLALAFHGLWIGNYGITA</sequence>
<evidence type="ECO:0000313" key="7">
    <source>
        <dbReference type="EMBL" id="KAI0308009.1"/>
    </source>
</evidence>
<dbReference type="PANTHER" id="PTHR23241">
    <property type="entry name" value="LATE EMBRYOGENESIS ABUNDANT PLANTS LEA-RELATED"/>
    <property type="match status" value="1"/>
</dbReference>
<proteinExistence type="predicted"/>
<feature type="transmembrane region" description="Helical" evidence="5">
    <location>
        <begin position="20"/>
        <end position="48"/>
    </location>
</feature>
<gene>
    <name evidence="7" type="ORF">B0F90DRAFT_1679373</name>
</gene>
<feature type="transmembrane region" description="Helical" evidence="5">
    <location>
        <begin position="60"/>
        <end position="79"/>
    </location>
</feature>
<dbReference type="Pfam" id="PF13664">
    <property type="entry name" value="DUF4149"/>
    <property type="match status" value="1"/>
</dbReference>
<comment type="subcellular location">
    <subcellularLocation>
        <location evidence="1">Membrane</location>
    </subcellularLocation>
</comment>
<dbReference type="PANTHER" id="PTHR23241:SF102">
    <property type="entry name" value="LD23009P"/>
    <property type="match status" value="1"/>
</dbReference>
<dbReference type="EMBL" id="WTXG01000001">
    <property type="protein sequence ID" value="KAI0308009.1"/>
    <property type="molecule type" value="Genomic_DNA"/>
</dbReference>
<organism evidence="7 8">
    <name type="scientific">Multifurca ochricompacta</name>
    <dbReference type="NCBI Taxonomy" id="376703"/>
    <lineage>
        <taxon>Eukaryota</taxon>
        <taxon>Fungi</taxon>
        <taxon>Dikarya</taxon>
        <taxon>Basidiomycota</taxon>
        <taxon>Agaricomycotina</taxon>
        <taxon>Agaricomycetes</taxon>
        <taxon>Russulales</taxon>
        <taxon>Russulaceae</taxon>
        <taxon>Multifurca</taxon>
    </lineage>
</organism>
<reference evidence="7" key="1">
    <citation type="journal article" date="2022" name="New Phytol.">
        <title>Evolutionary transition to the ectomycorrhizal habit in the genomes of a hyperdiverse lineage of mushroom-forming fungi.</title>
        <authorList>
            <person name="Looney B."/>
            <person name="Miyauchi S."/>
            <person name="Morin E."/>
            <person name="Drula E."/>
            <person name="Courty P.E."/>
            <person name="Kohler A."/>
            <person name="Kuo A."/>
            <person name="LaButti K."/>
            <person name="Pangilinan J."/>
            <person name="Lipzen A."/>
            <person name="Riley R."/>
            <person name="Andreopoulos W."/>
            <person name="He G."/>
            <person name="Johnson J."/>
            <person name="Nolan M."/>
            <person name="Tritt A."/>
            <person name="Barry K.W."/>
            <person name="Grigoriev I.V."/>
            <person name="Nagy L.G."/>
            <person name="Hibbett D."/>
            <person name="Henrissat B."/>
            <person name="Matheny P.B."/>
            <person name="Labbe J."/>
            <person name="Martin F.M."/>
        </authorList>
    </citation>
    <scope>NUCLEOTIDE SEQUENCE</scope>
    <source>
        <strain evidence="7">BPL690</strain>
    </source>
</reference>
<evidence type="ECO:0000256" key="3">
    <source>
        <dbReference type="ARBA" id="ARBA00022989"/>
    </source>
</evidence>
<evidence type="ECO:0000256" key="5">
    <source>
        <dbReference type="SAM" id="Phobius"/>
    </source>
</evidence>
<dbReference type="AlphaFoldDB" id="A0AAD4QU44"/>
<feature type="transmembrane region" description="Helical" evidence="5">
    <location>
        <begin position="99"/>
        <end position="118"/>
    </location>
</feature>
<dbReference type="InterPro" id="IPR053009">
    <property type="entry name" value="Xanthocillin_Biosynth-Assoc"/>
</dbReference>
<keyword evidence="8" id="KW-1185">Reference proteome</keyword>
<evidence type="ECO:0000313" key="8">
    <source>
        <dbReference type="Proteomes" id="UP001203297"/>
    </source>
</evidence>
<dbReference type="GO" id="GO:0016020">
    <property type="term" value="C:membrane"/>
    <property type="evidence" value="ECO:0007669"/>
    <property type="project" value="UniProtKB-SubCell"/>
</dbReference>
<dbReference type="InterPro" id="IPR025423">
    <property type="entry name" value="TMEM205-like"/>
</dbReference>
<evidence type="ECO:0000256" key="2">
    <source>
        <dbReference type="ARBA" id="ARBA00022692"/>
    </source>
</evidence>
<evidence type="ECO:0000256" key="1">
    <source>
        <dbReference type="ARBA" id="ARBA00004370"/>
    </source>
</evidence>
<evidence type="ECO:0000256" key="4">
    <source>
        <dbReference type="ARBA" id="ARBA00023136"/>
    </source>
</evidence>
<name>A0AAD4QU44_9AGAM</name>